<keyword evidence="4" id="KW-0503">Monooxygenase</keyword>
<dbReference type="PRINTS" id="PR00385">
    <property type="entry name" value="P450"/>
</dbReference>
<keyword evidence="2 4" id="KW-0479">Metal-binding</keyword>
<dbReference type="PRINTS" id="PR00359">
    <property type="entry name" value="BP450"/>
</dbReference>
<dbReference type="PANTHER" id="PTHR24286:SF152">
    <property type="entry name" value="OS07G0519100 PROTEIN"/>
    <property type="match status" value="1"/>
</dbReference>
<dbReference type="Gramene" id="ONIVA07G14740.1">
    <property type="protein sequence ID" value="ONIVA07G14740.1"/>
    <property type="gene ID" value="ONIVA07G14740"/>
</dbReference>
<evidence type="ECO:0000313" key="6">
    <source>
        <dbReference type="Proteomes" id="UP000006591"/>
    </source>
</evidence>
<organism evidence="5">
    <name type="scientific">Oryza nivara</name>
    <name type="common">Indian wild rice</name>
    <name type="synonym">Oryza sativa f. spontanea</name>
    <dbReference type="NCBI Taxonomy" id="4536"/>
    <lineage>
        <taxon>Eukaryota</taxon>
        <taxon>Viridiplantae</taxon>
        <taxon>Streptophyta</taxon>
        <taxon>Embryophyta</taxon>
        <taxon>Tracheophyta</taxon>
        <taxon>Spermatophyta</taxon>
        <taxon>Magnoliopsida</taxon>
        <taxon>Liliopsida</taxon>
        <taxon>Poales</taxon>
        <taxon>Poaceae</taxon>
        <taxon>BOP clade</taxon>
        <taxon>Oryzoideae</taxon>
        <taxon>Oryzeae</taxon>
        <taxon>Oryzinae</taxon>
        <taxon>Oryza</taxon>
    </lineage>
</organism>
<reference evidence="5" key="1">
    <citation type="submission" date="2015-04" db="UniProtKB">
        <authorList>
            <consortium name="EnsemblPlants"/>
        </authorList>
    </citation>
    <scope>IDENTIFICATION</scope>
    <source>
        <strain evidence="5">SL10</strain>
    </source>
</reference>
<keyword evidence="3 4" id="KW-0408">Iron</keyword>
<dbReference type="GO" id="GO:0004497">
    <property type="term" value="F:monooxygenase activity"/>
    <property type="evidence" value="ECO:0007669"/>
    <property type="project" value="UniProtKB-KW"/>
</dbReference>
<evidence type="ECO:0000256" key="1">
    <source>
        <dbReference type="ARBA" id="ARBA00010617"/>
    </source>
</evidence>
<dbReference type="InterPro" id="IPR036396">
    <property type="entry name" value="Cyt_P450_sf"/>
</dbReference>
<dbReference type="Gene3D" id="1.10.630.10">
    <property type="entry name" value="Cytochrome P450"/>
    <property type="match status" value="1"/>
</dbReference>
<evidence type="ECO:0000256" key="2">
    <source>
        <dbReference type="ARBA" id="ARBA00022723"/>
    </source>
</evidence>
<name>A0A0E0I1H7_ORYNI</name>
<dbReference type="GO" id="GO:0016705">
    <property type="term" value="F:oxidoreductase activity, acting on paired donors, with incorporation or reduction of molecular oxygen"/>
    <property type="evidence" value="ECO:0007669"/>
    <property type="project" value="InterPro"/>
</dbReference>
<dbReference type="PROSITE" id="PS00086">
    <property type="entry name" value="CYTOCHROME_P450"/>
    <property type="match status" value="1"/>
</dbReference>
<sequence length="414" mass="46385">MDSSMPFALLLALLIPTLLRFVIRRKYSSYNLPPGSLGFPLIGQSISLLRALRSNTDYQWYQDRIKKYGPVFKMSLFGSPTVLMAGPAANHQSLCIQQPGPHFHPDKGDQHHPWAAAPLAKRLTFDIICSVVFGQGIGPIREALATDFETLVQALLSLPVNIPFTKFNKGLRASRRIRKAHTHSVEDIVDNAIVILTAGYGTTAVLITFLLRYLANDPDILGKITEEQEEIARRKGPNEPLTWDDVSRMKYTWKVALETLRTVPPIFGSFRTAVKDIEYHGYHIPKGWQVFTAQSITHLDGNFFNDPVKFDPTRFDNHTSIPPYCFVPFGGGPRMCPGNEFARTDIGNHALPSEAVQVEIVLRRSLIEVSECCREMWNGLQCYSVIIRTDAEGIPFLLVLLKKGLRVPLGKSVS</sequence>
<reference evidence="5" key="2">
    <citation type="submission" date="2018-04" db="EMBL/GenBank/DDBJ databases">
        <title>OnivRS2 (Oryza nivara Reference Sequence Version 2).</title>
        <authorList>
            <person name="Zhang J."/>
            <person name="Kudrna D."/>
            <person name="Lee S."/>
            <person name="Talag J."/>
            <person name="Rajasekar S."/>
            <person name="Welchert J."/>
            <person name="Hsing Y.-I."/>
            <person name="Wing R.A."/>
        </authorList>
    </citation>
    <scope>NUCLEOTIDE SEQUENCE [LARGE SCALE GENOMIC DNA]</scope>
    <source>
        <strain evidence="5">SL10</strain>
    </source>
</reference>
<dbReference type="EnsemblPlants" id="ONIVA07G14740.1">
    <property type="protein sequence ID" value="ONIVA07G14740.1"/>
    <property type="gene ID" value="ONIVA07G14740"/>
</dbReference>
<evidence type="ECO:0000256" key="4">
    <source>
        <dbReference type="RuleBase" id="RU000461"/>
    </source>
</evidence>
<keyword evidence="6" id="KW-1185">Reference proteome</keyword>
<comment type="similarity">
    <text evidence="1 4">Belongs to the cytochrome P450 family.</text>
</comment>
<evidence type="ECO:0008006" key="7">
    <source>
        <dbReference type="Google" id="ProtNLM"/>
    </source>
</evidence>
<dbReference type="InterPro" id="IPR001128">
    <property type="entry name" value="Cyt_P450"/>
</dbReference>
<evidence type="ECO:0000256" key="3">
    <source>
        <dbReference type="ARBA" id="ARBA00023004"/>
    </source>
</evidence>
<dbReference type="InterPro" id="IPR002397">
    <property type="entry name" value="Cyt_P450_B"/>
</dbReference>
<dbReference type="GO" id="GO:0020037">
    <property type="term" value="F:heme binding"/>
    <property type="evidence" value="ECO:0007669"/>
    <property type="project" value="InterPro"/>
</dbReference>
<dbReference type="PANTHER" id="PTHR24286">
    <property type="entry name" value="CYTOCHROME P450 26"/>
    <property type="match status" value="1"/>
</dbReference>
<keyword evidence="4" id="KW-0349">Heme</keyword>
<keyword evidence="4" id="KW-0560">Oxidoreductase</keyword>
<dbReference type="Pfam" id="PF00067">
    <property type="entry name" value="p450"/>
    <property type="match status" value="1"/>
</dbReference>
<proteinExistence type="inferred from homology"/>
<dbReference type="STRING" id="4536.A0A0E0I1H7"/>
<dbReference type="OMA" id="DIEYHGY"/>
<dbReference type="GO" id="GO:0005506">
    <property type="term" value="F:iron ion binding"/>
    <property type="evidence" value="ECO:0007669"/>
    <property type="project" value="InterPro"/>
</dbReference>
<dbReference type="HOGENOM" id="CLU_001570_15_5_1"/>
<dbReference type="Proteomes" id="UP000006591">
    <property type="component" value="Chromosome 7"/>
</dbReference>
<dbReference type="AlphaFoldDB" id="A0A0E0I1H7"/>
<dbReference type="eggNOG" id="KOG0157">
    <property type="taxonomic scope" value="Eukaryota"/>
</dbReference>
<evidence type="ECO:0000313" key="5">
    <source>
        <dbReference type="EnsemblPlants" id="ONIVA07G14740.1"/>
    </source>
</evidence>
<dbReference type="InterPro" id="IPR017972">
    <property type="entry name" value="Cyt_P450_CS"/>
</dbReference>
<accession>A0A0E0I1H7</accession>
<dbReference type="SUPFAM" id="SSF48264">
    <property type="entry name" value="Cytochrome P450"/>
    <property type="match status" value="1"/>
</dbReference>
<protein>
    <recommendedName>
        <fullName evidence="7">Cytochrome P450</fullName>
    </recommendedName>
</protein>
<dbReference type="GO" id="GO:0016125">
    <property type="term" value="P:sterol metabolic process"/>
    <property type="evidence" value="ECO:0007669"/>
    <property type="project" value="TreeGrafter"/>
</dbReference>